<reference evidence="2" key="1">
    <citation type="submission" date="2023-10" db="EMBL/GenBank/DDBJ databases">
        <title>Genome assembly of Pristionchus species.</title>
        <authorList>
            <person name="Yoshida K."/>
            <person name="Sommer R.J."/>
        </authorList>
    </citation>
    <scope>NUCLEOTIDE SEQUENCE</scope>
    <source>
        <strain evidence="2">RS5133</strain>
    </source>
</reference>
<evidence type="ECO:0000256" key="1">
    <source>
        <dbReference type="SAM" id="MobiDB-lite"/>
    </source>
</evidence>
<organism evidence="2 3">
    <name type="scientific">Pristionchus fissidentatus</name>
    <dbReference type="NCBI Taxonomy" id="1538716"/>
    <lineage>
        <taxon>Eukaryota</taxon>
        <taxon>Metazoa</taxon>
        <taxon>Ecdysozoa</taxon>
        <taxon>Nematoda</taxon>
        <taxon>Chromadorea</taxon>
        <taxon>Rhabditida</taxon>
        <taxon>Rhabditina</taxon>
        <taxon>Diplogasteromorpha</taxon>
        <taxon>Diplogasteroidea</taxon>
        <taxon>Neodiplogasteridae</taxon>
        <taxon>Pristionchus</taxon>
    </lineage>
</organism>
<feature type="non-terminal residue" evidence="2">
    <location>
        <position position="1"/>
    </location>
</feature>
<feature type="region of interest" description="Disordered" evidence="1">
    <location>
        <begin position="1"/>
        <end position="75"/>
    </location>
</feature>
<dbReference type="Proteomes" id="UP001432322">
    <property type="component" value="Unassembled WGS sequence"/>
</dbReference>
<feature type="compositionally biased region" description="Low complexity" evidence="1">
    <location>
        <begin position="12"/>
        <end position="24"/>
    </location>
</feature>
<gene>
    <name evidence="2" type="ORF">PFISCL1PPCAC_17627</name>
</gene>
<evidence type="ECO:0008006" key="4">
    <source>
        <dbReference type="Google" id="ProtNLM"/>
    </source>
</evidence>
<evidence type="ECO:0000313" key="2">
    <source>
        <dbReference type="EMBL" id="GMT26330.1"/>
    </source>
</evidence>
<dbReference type="AlphaFoldDB" id="A0AAV5W3E8"/>
<comment type="caution">
    <text evidence="2">The sequence shown here is derived from an EMBL/GenBank/DDBJ whole genome shotgun (WGS) entry which is preliminary data.</text>
</comment>
<sequence>SMPYQSQFTMVRATRSSARTAAPAKRSEEIEEPASASDSDDDAPVEISSKKAGRQESAAGPDIVLAAAPETDDGPTLYEQMRARKAEAETAKRVKRAEKKKVARKGKGVYEVKTRQASFTVKTLDEGSSAPLKTLVSFREQLLAARTAERREKNPEGIRQRQEFMRRMINK</sequence>
<accession>A0AAV5W3E8</accession>
<feature type="region of interest" description="Disordered" evidence="1">
    <location>
        <begin position="148"/>
        <end position="171"/>
    </location>
</feature>
<name>A0AAV5W3E8_9BILA</name>
<evidence type="ECO:0000313" key="3">
    <source>
        <dbReference type="Proteomes" id="UP001432322"/>
    </source>
</evidence>
<protein>
    <recommendedName>
        <fullName evidence="4">RRP15-like protein</fullName>
    </recommendedName>
</protein>
<proteinExistence type="predicted"/>
<keyword evidence="3" id="KW-1185">Reference proteome</keyword>
<dbReference type="EMBL" id="BTSY01000005">
    <property type="protein sequence ID" value="GMT26330.1"/>
    <property type="molecule type" value="Genomic_DNA"/>
</dbReference>